<keyword evidence="2" id="KW-1185">Reference proteome</keyword>
<protein>
    <submittedName>
        <fullName evidence="1">Aconitate hydratase</fullName>
    </submittedName>
</protein>
<sequence>MARQELACRLKRKSQFTNALGSEQIYTTTEQNGYTQIRQEVDGLVLANIYIVTTLVIPGTLISNPEIDFLTGKDGRKFKLAASDGDELP</sequence>
<organism evidence="1 2">
    <name type="scientific">Camelus dromedarius</name>
    <name type="common">Dromedary</name>
    <name type="synonym">Arabian camel</name>
    <dbReference type="NCBI Taxonomy" id="9838"/>
    <lineage>
        <taxon>Eukaryota</taxon>
        <taxon>Metazoa</taxon>
        <taxon>Chordata</taxon>
        <taxon>Craniata</taxon>
        <taxon>Vertebrata</taxon>
        <taxon>Euteleostomi</taxon>
        <taxon>Mammalia</taxon>
        <taxon>Eutheria</taxon>
        <taxon>Laurasiatheria</taxon>
        <taxon>Artiodactyla</taxon>
        <taxon>Tylopoda</taxon>
        <taxon>Camelidae</taxon>
        <taxon>Camelus</taxon>
    </lineage>
</organism>
<comment type="caution">
    <text evidence="1">The sequence shown here is derived from an EMBL/GenBank/DDBJ whole genome shotgun (WGS) entry which is preliminary data.</text>
</comment>
<evidence type="ECO:0000313" key="2">
    <source>
        <dbReference type="Proteomes" id="UP000299084"/>
    </source>
</evidence>
<proteinExistence type="predicted"/>
<evidence type="ECO:0000313" key="1">
    <source>
        <dbReference type="EMBL" id="KAB1258045.1"/>
    </source>
</evidence>
<name>A0A5N4CGJ1_CAMDR</name>
<accession>A0A5N4CGJ1</accession>
<gene>
    <name evidence="1" type="ORF">Cadr_000022613</name>
</gene>
<dbReference type="Proteomes" id="UP000299084">
    <property type="component" value="Unassembled WGS sequence"/>
</dbReference>
<dbReference type="AlphaFoldDB" id="A0A5N4CGJ1"/>
<dbReference type="EMBL" id="JWIN03000025">
    <property type="protein sequence ID" value="KAB1258045.1"/>
    <property type="molecule type" value="Genomic_DNA"/>
</dbReference>
<reference evidence="1 2" key="1">
    <citation type="journal article" date="2019" name="Mol. Ecol. Resour.">
        <title>Improving Illumina assemblies with Hi-C and long reads: an example with the North African dromedary.</title>
        <authorList>
            <person name="Elbers J.P."/>
            <person name="Rogers M.F."/>
            <person name="Perelman P.L."/>
            <person name="Proskuryakova A.A."/>
            <person name="Serdyukova N.A."/>
            <person name="Johnson W.E."/>
            <person name="Horin P."/>
            <person name="Corander J."/>
            <person name="Murphy D."/>
            <person name="Burger P.A."/>
        </authorList>
    </citation>
    <scope>NUCLEOTIDE SEQUENCE [LARGE SCALE GENOMIC DNA]</scope>
    <source>
        <strain evidence="1">Drom800</strain>
        <tissue evidence="1">Blood</tissue>
    </source>
</reference>